<dbReference type="EMBL" id="CP002028">
    <property type="protein sequence ID" value="ADG81824.1"/>
    <property type="molecule type" value="Genomic_DNA"/>
</dbReference>
<name>D5XDV3_THEPJ</name>
<dbReference type="HOGENOM" id="CLU_094599_0_0_9"/>
<dbReference type="GO" id="GO:0032259">
    <property type="term" value="P:methylation"/>
    <property type="evidence" value="ECO:0007669"/>
    <property type="project" value="UniProtKB-KW"/>
</dbReference>
<dbReference type="GO" id="GO:0008168">
    <property type="term" value="F:methyltransferase activity"/>
    <property type="evidence" value="ECO:0007669"/>
    <property type="project" value="UniProtKB-KW"/>
</dbReference>
<dbReference type="AlphaFoldDB" id="D5XDV3"/>
<dbReference type="Proteomes" id="UP000002377">
    <property type="component" value="Chromosome"/>
</dbReference>
<keyword evidence="2" id="KW-0808">Transferase</keyword>
<dbReference type="InterPro" id="IPR041698">
    <property type="entry name" value="Methyltransf_25"/>
</dbReference>
<dbReference type="Pfam" id="PF13649">
    <property type="entry name" value="Methyltransf_25"/>
    <property type="match status" value="1"/>
</dbReference>
<proteinExistence type="predicted"/>
<gene>
    <name evidence="2" type="ordered locus">TherJR_0958</name>
</gene>
<dbReference type="InterPro" id="IPR050508">
    <property type="entry name" value="Methyltransf_Superfamily"/>
</dbReference>
<evidence type="ECO:0000313" key="3">
    <source>
        <dbReference type="Proteomes" id="UP000002377"/>
    </source>
</evidence>
<organism evidence="2 3">
    <name type="scientific">Thermincola potens (strain JR)</name>
    <dbReference type="NCBI Taxonomy" id="635013"/>
    <lineage>
        <taxon>Bacteria</taxon>
        <taxon>Bacillati</taxon>
        <taxon>Bacillota</taxon>
        <taxon>Clostridia</taxon>
        <taxon>Eubacteriales</taxon>
        <taxon>Thermincolaceae</taxon>
        <taxon>Thermincola</taxon>
    </lineage>
</organism>
<dbReference type="PANTHER" id="PTHR42912">
    <property type="entry name" value="METHYLTRANSFERASE"/>
    <property type="match status" value="1"/>
</dbReference>
<dbReference type="STRING" id="635013.TherJR_0958"/>
<evidence type="ECO:0000313" key="2">
    <source>
        <dbReference type="EMBL" id="ADG81824.1"/>
    </source>
</evidence>
<reference evidence="2 3" key="1">
    <citation type="submission" date="2010-05" db="EMBL/GenBank/DDBJ databases">
        <title>Complete sequence of Thermincola sp. JR.</title>
        <authorList>
            <consortium name="US DOE Joint Genome Institute"/>
            <person name="Lucas S."/>
            <person name="Copeland A."/>
            <person name="Lapidus A."/>
            <person name="Cheng J.-F."/>
            <person name="Bruce D."/>
            <person name="Goodwin L."/>
            <person name="Pitluck S."/>
            <person name="Chertkov O."/>
            <person name="Detter J.C."/>
            <person name="Han C."/>
            <person name="Tapia R."/>
            <person name="Land M."/>
            <person name="Hauser L."/>
            <person name="Kyrpides N."/>
            <person name="Mikhailova N."/>
            <person name="Hazen T.C."/>
            <person name="Woyke T."/>
        </authorList>
    </citation>
    <scope>NUCLEOTIDE SEQUENCE [LARGE SCALE GENOMIC DNA]</scope>
    <source>
        <strain evidence="2 3">JR</strain>
    </source>
</reference>
<dbReference type="SUPFAM" id="SSF53335">
    <property type="entry name" value="S-adenosyl-L-methionine-dependent methyltransferases"/>
    <property type="match status" value="1"/>
</dbReference>
<dbReference type="InterPro" id="IPR029063">
    <property type="entry name" value="SAM-dependent_MTases_sf"/>
</dbReference>
<sequence>MEHDREYWDRIWKGNGGFDENVFFECVVDSIIDNMGGSVAGRRILEAGAGTGTSSLQLARRGAIPTLVDYSPVAIEKMQDMFERNSIPAVFLLNDIRRMDAENNSFDLVFNAGVMEHFSYEEQVRILREMKRVCKDTGRIIVLTPNARCLFYRLLKWLLETNGTWPWGPEQPVVSLLRQFNEAGLKVVREYSVGFLESLEHLACIKNTEGIVSLLRSFYYALPAEDKNLFEGYLVCTVGAKT</sequence>
<keyword evidence="2" id="KW-0489">Methyltransferase</keyword>
<keyword evidence="3" id="KW-1185">Reference proteome</keyword>
<protein>
    <submittedName>
        <fullName evidence="2">Methyltransferase type 11</fullName>
    </submittedName>
</protein>
<dbReference type="Gene3D" id="3.40.50.150">
    <property type="entry name" value="Vaccinia Virus protein VP39"/>
    <property type="match status" value="1"/>
</dbReference>
<feature type="domain" description="Methyltransferase" evidence="1">
    <location>
        <begin position="44"/>
        <end position="138"/>
    </location>
</feature>
<dbReference type="PANTHER" id="PTHR42912:SF93">
    <property type="entry name" value="N6-ADENOSINE-METHYLTRANSFERASE TMT1A"/>
    <property type="match status" value="1"/>
</dbReference>
<dbReference type="CDD" id="cd02440">
    <property type="entry name" value="AdoMet_MTases"/>
    <property type="match status" value="1"/>
</dbReference>
<dbReference type="KEGG" id="tjr:TherJR_0958"/>
<dbReference type="eggNOG" id="COG2226">
    <property type="taxonomic scope" value="Bacteria"/>
</dbReference>
<accession>D5XDV3</accession>
<evidence type="ECO:0000259" key="1">
    <source>
        <dbReference type="Pfam" id="PF13649"/>
    </source>
</evidence>